<dbReference type="EMBL" id="JAXAFJ010000001">
    <property type="protein sequence ID" value="MDX6804991.1"/>
    <property type="molecule type" value="Genomic_DNA"/>
</dbReference>
<dbReference type="EC" id="2.1.1.-" evidence="2"/>
<dbReference type="Proteomes" id="UP001274321">
    <property type="component" value="Unassembled WGS sequence"/>
</dbReference>
<evidence type="ECO:0000259" key="1">
    <source>
        <dbReference type="Pfam" id="PF13649"/>
    </source>
</evidence>
<accession>A0ABU4RQE7</accession>
<dbReference type="CDD" id="cd02440">
    <property type="entry name" value="AdoMet_MTases"/>
    <property type="match status" value="1"/>
</dbReference>
<sequence>MSIQLIKDDAPSWSEIYDWYTDLEAPFTAAQVEALGLRGDQTVVDIGAGSGRLTIPMARKAASVTAIDVLPGLLDRLRQRAQREGLSNIRTANLDWRTIEPARDLDRHDVVVASRFDGIEDLMKLDAAANQRVCLLIFSGPSTGALHRALLQGIVREAVEPQVLQPGFTTIFNDLCDLGLDPNVLHIMDGFTRSYANVDEAVEDFAWILPDASFAFNLRRNLEQFLTPDEKGVRFLFRTRSTLLFWDK</sequence>
<dbReference type="RefSeq" id="WP_319843098.1">
    <property type="nucleotide sequence ID" value="NZ_JAXAFJ010000001.1"/>
</dbReference>
<dbReference type="Pfam" id="PF13649">
    <property type="entry name" value="Methyltransf_25"/>
    <property type="match status" value="1"/>
</dbReference>
<dbReference type="InterPro" id="IPR029063">
    <property type="entry name" value="SAM-dependent_MTases_sf"/>
</dbReference>
<dbReference type="SUPFAM" id="SSF53335">
    <property type="entry name" value="S-adenosyl-L-methionine-dependent methyltransferases"/>
    <property type="match status" value="1"/>
</dbReference>
<comment type="caution">
    <text evidence="2">The sequence shown here is derived from an EMBL/GenBank/DDBJ whole genome shotgun (WGS) entry which is preliminary data.</text>
</comment>
<keyword evidence="2" id="KW-0489">Methyltransferase</keyword>
<dbReference type="Gene3D" id="3.40.50.150">
    <property type="entry name" value="Vaccinia Virus protein VP39"/>
    <property type="match status" value="1"/>
</dbReference>
<evidence type="ECO:0000313" key="3">
    <source>
        <dbReference type="Proteomes" id="UP001274321"/>
    </source>
</evidence>
<feature type="domain" description="Methyltransferase" evidence="1">
    <location>
        <begin position="43"/>
        <end position="114"/>
    </location>
</feature>
<evidence type="ECO:0000313" key="2">
    <source>
        <dbReference type="EMBL" id="MDX6804991.1"/>
    </source>
</evidence>
<reference evidence="2 3" key="1">
    <citation type="submission" date="2023-11" db="EMBL/GenBank/DDBJ databases">
        <authorList>
            <person name="Bao R."/>
        </authorList>
    </citation>
    <scope>NUCLEOTIDE SEQUENCE [LARGE SCALE GENOMIC DNA]</scope>
    <source>
        <strain evidence="2 3">PJ23</strain>
    </source>
</reference>
<proteinExistence type="predicted"/>
<keyword evidence="2" id="KW-0808">Transferase</keyword>
<name>A0ABU4RQE7_9HYPH</name>
<dbReference type="InterPro" id="IPR041698">
    <property type="entry name" value="Methyltransf_25"/>
</dbReference>
<dbReference type="GO" id="GO:0032259">
    <property type="term" value="P:methylation"/>
    <property type="evidence" value="ECO:0007669"/>
    <property type="project" value="UniProtKB-KW"/>
</dbReference>
<keyword evidence="3" id="KW-1185">Reference proteome</keyword>
<protein>
    <submittedName>
        <fullName evidence="2">Class I SAM-dependent methyltransferase</fullName>
        <ecNumber evidence="2">2.1.1.-</ecNumber>
    </submittedName>
</protein>
<organism evidence="2 3">
    <name type="scientific">Terrihabitans rhizophilus</name>
    <dbReference type="NCBI Taxonomy" id="3092662"/>
    <lineage>
        <taxon>Bacteria</taxon>
        <taxon>Pseudomonadati</taxon>
        <taxon>Pseudomonadota</taxon>
        <taxon>Alphaproteobacteria</taxon>
        <taxon>Hyphomicrobiales</taxon>
        <taxon>Terrihabitans</taxon>
    </lineage>
</organism>
<dbReference type="GO" id="GO:0008168">
    <property type="term" value="F:methyltransferase activity"/>
    <property type="evidence" value="ECO:0007669"/>
    <property type="project" value="UniProtKB-KW"/>
</dbReference>
<gene>
    <name evidence="2" type="ORF">SCD90_02835</name>
</gene>